<accession>A0A835HX03</accession>
<evidence type="ECO:0008006" key="10">
    <source>
        <dbReference type="Google" id="ProtNLM"/>
    </source>
</evidence>
<dbReference type="PANTHER" id="PTHR15546:SF2">
    <property type="entry name" value="DDT DOMAIN-CONTAINING PROTEIN DDB_G0282237"/>
    <property type="match status" value="1"/>
</dbReference>
<evidence type="ECO:0000256" key="5">
    <source>
        <dbReference type="SAM" id="Phobius"/>
    </source>
</evidence>
<keyword evidence="5" id="KW-1133">Transmembrane helix</keyword>
<dbReference type="PROSITE" id="PS51136">
    <property type="entry name" value="WAC"/>
    <property type="match status" value="1"/>
</dbReference>
<name>A0A835HX03_9MAGN</name>
<proteinExistence type="predicted"/>
<dbReference type="SMART" id="SM00571">
    <property type="entry name" value="DDT"/>
    <property type="match status" value="1"/>
</dbReference>
<keyword evidence="5" id="KW-0472">Membrane</keyword>
<protein>
    <recommendedName>
        <fullName evidence="10">DDT domain-containing protein</fullName>
    </recommendedName>
</protein>
<organism evidence="8 9">
    <name type="scientific">Coptis chinensis</name>
    <dbReference type="NCBI Taxonomy" id="261450"/>
    <lineage>
        <taxon>Eukaryota</taxon>
        <taxon>Viridiplantae</taxon>
        <taxon>Streptophyta</taxon>
        <taxon>Embryophyta</taxon>
        <taxon>Tracheophyta</taxon>
        <taxon>Spermatophyta</taxon>
        <taxon>Magnoliopsida</taxon>
        <taxon>Ranunculales</taxon>
        <taxon>Ranunculaceae</taxon>
        <taxon>Coptidoideae</taxon>
        <taxon>Coptis</taxon>
    </lineage>
</organism>
<feature type="domain" description="WAC" evidence="7">
    <location>
        <begin position="94"/>
        <end position="205"/>
    </location>
</feature>
<gene>
    <name evidence="8" type="ORF">IFM89_009876</name>
</gene>
<dbReference type="Proteomes" id="UP000631114">
    <property type="component" value="Unassembled WGS sequence"/>
</dbReference>
<evidence type="ECO:0000313" key="9">
    <source>
        <dbReference type="Proteomes" id="UP000631114"/>
    </source>
</evidence>
<comment type="subcellular location">
    <subcellularLocation>
        <location evidence="1 3">Nucleus</location>
    </subcellularLocation>
</comment>
<keyword evidence="2 3" id="KW-0539">Nucleus</keyword>
<dbReference type="OrthoDB" id="332390at2759"/>
<dbReference type="InterPro" id="IPR028941">
    <property type="entry name" value="WHIM2_dom"/>
</dbReference>
<reference evidence="8 9" key="1">
    <citation type="submission" date="2020-10" db="EMBL/GenBank/DDBJ databases">
        <title>The Coptis chinensis genome and diversification of protoberbering-type alkaloids.</title>
        <authorList>
            <person name="Wang B."/>
            <person name="Shu S."/>
            <person name="Song C."/>
            <person name="Liu Y."/>
        </authorList>
    </citation>
    <scope>NUCLEOTIDE SEQUENCE [LARGE SCALE GENOMIC DNA]</scope>
    <source>
        <strain evidence="8">HL-2020</strain>
        <tissue evidence="8">Leaf</tissue>
    </source>
</reference>
<dbReference type="InterPro" id="IPR053271">
    <property type="entry name" value="DDT_domain"/>
</dbReference>
<evidence type="ECO:0000256" key="1">
    <source>
        <dbReference type="ARBA" id="ARBA00004123"/>
    </source>
</evidence>
<dbReference type="GO" id="GO:0000785">
    <property type="term" value="C:chromatin"/>
    <property type="evidence" value="ECO:0007669"/>
    <property type="project" value="UniProtKB-ARBA"/>
</dbReference>
<feature type="transmembrane region" description="Helical" evidence="5">
    <location>
        <begin position="12"/>
        <end position="41"/>
    </location>
</feature>
<dbReference type="GO" id="GO:0005634">
    <property type="term" value="C:nucleus"/>
    <property type="evidence" value="ECO:0007669"/>
    <property type="project" value="UniProtKB-SubCell"/>
</dbReference>
<feature type="region of interest" description="Disordered" evidence="4">
    <location>
        <begin position="290"/>
        <end position="324"/>
    </location>
</feature>
<keyword evidence="9" id="KW-1185">Reference proteome</keyword>
<dbReference type="Pfam" id="PF15613">
    <property type="entry name" value="WSD"/>
    <property type="match status" value="1"/>
</dbReference>
<dbReference type="Pfam" id="PF10537">
    <property type="entry name" value="WAC_Acf1_DNA_bd"/>
    <property type="match status" value="1"/>
</dbReference>
<feature type="non-terminal residue" evidence="8">
    <location>
        <position position="673"/>
    </location>
</feature>
<feature type="domain" description="DDT" evidence="6">
    <location>
        <begin position="360"/>
        <end position="421"/>
    </location>
</feature>
<dbReference type="AlphaFoldDB" id="A0A835HX03"/>
<evidence type="ECO:0000256" key="2">
    <source>
        <dbReference type="ARBA" id="ARBA00023242"/>
    </source>
</evidence>
<evidence type="ECO:0000313" key="8">
    <source>
        <dbReference type="EMBL" id="KAF9608510.1"/>
    </source>
</evidence>
<evidence type="ECO:0000259" key="7">
    <source>
        <dbReference type="PROSITE" id="PS51136"/>
    </source>
</evidence>
<dbReference type="InterPro" id="IPR018501">
    <property type="entry name" value="DDT_dom"/>
</dbReference>
<keyword evidence="5" id="KW-0812">Transmembrane</keyword>
<evidence type="ECO:0000256" key="3">
    <source>
        <dbReference type="PROSITE-ProRule" id="PRU00475"/>
    </source>
</evidence>
<dbReference type="PANTHER" id="PTHR15546">
    <property type="entry name" value="BROMODOMAIN ADJACENT TO ZINC FINGER DOMAIN, 2A"/>
    <property type="match status" value="1"/>
</dbReference>
<comment type="caution">
    <text evidence="8">The sequence shown here is derived from an EMBL/GenBank/DDBJ whole genome shotgun (WGS) entry which is preliminary data.</text>
</comment>
<dbReference type="Pfam" id="PF02791">
    <property type="entry name" value="DDT"/>
    <property type="match status" value="1"/>
</dbReference>
<dbReference type="PROSITE" id="PS50827">
    <property type="entry name" value="DDT"/>
    <property type="match status" value="1"/>
</dbReference>
<sequence length="673" mass="78150">SSRSALLFKTTLIYSPVLILQLSILHSILFPLSVGKFMFFWSIQYEKRSHWNLLAGETLQEVCRFWCYRSLPMPLYKRTPFSLVETPQSLESHELVFQVRFTKEIFKDYQYPAFIREYLNRVNLYRQRLWTCKITGKTNLTYEEALVSEQLANEKVQQFPKELVAPVLQMVQFSPLKLIDIVNNICKRLQERLSEGDELYGRKDQSVCACKILKVLGDAEKSSYEVGWIDKDKNVIDHSVVRAEDLIRKKLPFTREVLKSFIRESTSRSFPWILHEKLARRYGVSTEVPEELRDKISPKGKKKRKKIETENSHGSKKKKKEDEPAEPIKYPIDDLLVQPDADDPVLTDRPTPSRDFNVPMDCVGDLLMVWDFCSSFSKLLQLSPFSLEDFQNAICHKDNNLILIVESHAAVLRLLIKERGEYFTAIHNKNRSGTITVINWTNYVCDFLEMVDVPELSTNIATIKRNQYGLLETHAKLGIFRELVSQALASDAVRELLDTLIEQQQALAATKRGEAVEEGRKRREEKELQKAVSGTKKEFLQREIEKRFVRTNSLGKDKNYNRYWFFSRDGRIFVESPDSKLWGYYSSKEEVDALIGSLNVKGVRERALQKQMDKCYDRICSAIQKRSKDIAHKIAMEEAVVRRSSRVRAPQKDSPALAFLSYVNKWKDKVIAP</sequence>
<dbReference type="InterPro" id="IPR013136">
    <property type="entry name" value="WSTF_Acf1_Cbp146"/>
</dbReference>
<evidence type="ECO:0000259" key="6">
    <source>
        <dbReference type="PROSITE" id="PS50827"/>
    </source>
</evidence>
<evidence type="ECO:0000256" key="4">
    <source>
        <dbReference type="SAM" id="MobiDB-lite"/>
    </source>
</evidence>
<dbReference type="EMBL" id="JADFTS010000004">
    <property type="protein sequence ID" value="KAF9608510.1"/>
    <property type="molecule type" value="Genomic_DNA"/>
</dbReference>